<proteinExistence type="predicted"/>
<reference evidence="2 3" key="1">
    <citation type="submission" date="2024-02" db="EMBL/GenBank/DDBJ databases">
        <authorList>
            <person name="Saticioglu I.B."/>
        </authorList>
    </citation>
    <scope>NUCLEOTIDE SEQUENCE [LARGE SCALE GENOMIC DNA]</scope>
    <source>
        <strain evidence="2 3">Mu-43</strain>
    </source>
</reference>
<name>A0ABU8LLU1_9MICO</name>
<dbReference type="Gene3D" id="2.160.20.80">
    <property type="entry name" value="E3 ubiquitin-protein ligase SopA"/>
    <property type="match status" value="1"/>
</dbReference>
<evidence type="ECO:0000256" key="1">
    <source>
        <dbReference type="SAM" id="MobiDB-lite"/>
    </source>
</evidence>
<evidence type="ECO:0000313" key="2">
    <source>
        <dbReference type="EMBL" id="MEJ1091668.1"/>
    </source>
</evidence>
<dbReference type="EMBL" id="JBBDGN010000006">
    <property type="protein sequence ID" value="MEJ1091668.1"/>
    <property type="molecule type" value="Genomic_DNA"/>
</dbReference>
<dbReference type="SUPFAM" id="SSF141571">
    <property type="entry name" value="Pentapeptide repeat-like"/>
    <property type="match status" value="1"/>
</dbReference>
<accession>A0ABU8LLU1</accession>
<sequence>MASRITAPKAPVISAPDLPDQLSDAEPSARADLTAARIALQDATDLAHSTIEQGVIEGQATRLDLRGATVYDVEFSGIRIADLQSRALNGRRILIAGGRIGTLDLTDARLTEVEIRDVRIDYLTLAGARVDHMRVSGCTITTLDMPQAVLSRVTFENTGADEVDPRGMRATDLDLRGLDALSYLDVTALKGATLDSRQVQLLAPALAAAAGIRVID</sequence>
<feature type="region of interest" description="Disordered" evidence="1">
    <location>
        <begin position="1"/>
        <end position="24"/>
    </location>
</feature>
<evidence type="ECO:0000313" key="3">
    <source>
        <dbReference type="Proteomes" id="UP001366085"/>
    </source>
</evidence>
<protein>
    <submittedName>
        <fullName evidence="2">Pentapeptide repeat-containing protein</fullName>
    </submittedName>
</protein>
<dbReference type="RefSeq" id="WP_337319400.1">
    <property type="nucleotide sequence ID" value="NZ_JBBDGN010000006.1"/>
</dbReference>
<organism evidence="2 3">
    <name type="scientific">Microbacterium istanbulense</name>
    <dbReference type="NCBI Taxonomy" id="3122049"/>
    <lineage>
        <taxon>Bacteria</taxon>
        <taxon>Bacillati</taxon>
        <taxon>Actinomycetota</taxon>
        <taxon>Actinomycetes</taxon>
        <taxon>Micrococcales</taxon>
        <taxon>Microbacteriaceae</taxon>
        <taxon>Microbacterium</taxon>
    </lineage>
</organism>
<comment type="caution">
    <text evidence="2">The sequence shown here is derived from an EMBL/GenBank/DDBJ whole genome shotgun (WGS) entry which is preliminary data.</text>
</comment>
<dbReference type="Proteomes" id="UP001366085">
    <property type="component" value="Unassembled WGS sequence"/>
</dbReference>
<gene>
    <name evidence="2" type="ORF">WDU93_08155</name>
</gene>
<keyword evidence="3" id="KW-1185">Reference proteome</keyword>